<dbReference type="GeneID" id="41589223"/>
<dbReference type="Gene3D" id="1.20.120.520">
    <property type="entry name" value="nmb1532 protein domain like"/>
    <property type="match status" value="1"/>
</dbReference>
<name>A0A1N5WTF2_9ARCH</name>
<reference evidence="2 3" key="1">
    <citation type="submission" date="2016-04" db="EMBL/GenBank/DDBJ databases">
        <authorList>
            <person name="Evans L.H."/>
            <person name="Alamgir A."/>
            <person name="Owens N."/>
            <person name="Weber N.D."/>
            <person name="Virtaneva K."/>
            <person name="Barbian K."/>
            <person name="Babar A."/>
            <person name="Rosenke K."/>
        </authorList>
    </citation>
    <scope>NUCLEOTIDE SEQUENCE [LARGE SCALE GENOMIC DNA]</scope>
    <source>
        <strain evidence="3">S5(T) (JCM 30642 \VKM B-2941)</strain>
    </source>
</reference>
<organism evidence="2 3">
    <name type="scientific">Cuniculiplasma divulgatum</name>
    <dbReference type="NCBI Taxonomy" id="1673428"/>
    <lineage>
        <taxon>Archaea</taxon>
        <taxon>Methanobacteriati</taxon>
        <taxon>Thermoplasmatota</taxon>
        <taxon>Thermoplasmata</taxon>
        <taxon>Thermoplasmatales</taxon>
        <taxon>Cuniculiplasmataceae</taxon>
        <taxon>Cuniculiplasma</taxon>
    </lineage>
</organism>
<dbReference type="Pfam" id="PF01814">
    <property type="entry name" value="Hemerythrin"/>
    <property type="match status" value="1"/>
</dbReference>
<feature type="domain" description="Hemerythrin-like" evidence="1">
    <location>
        <begin position="17"/>
        <end position="140"/>
    </location>
</feature>
<dbReference type="EMBL" id="LT671858">
    <property type="protein sequence ID" value="SIM88558.1"/>
    <property type="molecule type" value="Genomic_DNA"/>
</dbReference>
<accession>A0A1N5WTF2</accession>
<proteinExistence type="predicted"/>
<evidence type="ECO:0000313" key="2">
    <source>
        <dbReference type="EMBL" id="SIM88558.1"/>
    </source>
</evidence>
<evidence type="ECO:0000313" key="3">
    <source>
        <dbReference type="Proteomes" id="UP000195607"/>
    </source>
</evidence>
<dbReference type="RefSeq" id="WP_021789648.1">
    <property type="nucleotide sequence ID" value="NZ_LT671858.1"/>
</dbReference>
<dbReference type="AlphaFoldDB" id="A0A1N5WTF2"/>
<sequence length="174" mass="20293">MSYRDTMNFKGSRATQLLRDQHYTTVGVTEDFLDNKIDITEFLKHIDYTIKVHFSLEDVILIPAFSPFLRKYMEFEEPIRIISGEHVSVKGIFNGINKPRIYEGEQDITLTQEEIIGKGGQIAKIMLQHVYKEENGLFSLVEQYLPDPEKDRVAEQLTVKFTKLNSEYKNMPQK</sequence>
<protein>
    <submittedName>
        <fullName evidence="2">Hemerythrin HHE cation binding domain containing protein</fullName>
    </submittedName>
</protein>
<gene>
    <name evidence="2" type="ORF">CSP5_1987</name>
</gene>
<dbReference type="Proteomes" id="UP000195607">
    <property type="component" value="Chromosome I"/>
</dbReference>
<evidence type="ECO:0000259" key="1">
    <source>
        <dbReference type="Pfam" id="PF01814"/>
    </source>
</evidence>
<dbReference type="InterPro" id="IPR012312">
    <property type="entry name" value="Hemerythrin-like"/>
</dbReference>